<dbReference type="SUPFAM" id="SSF54862">
    <property type="entry name" value="4Fe-4S ferredoxins"/>
    <property type="match status" value="1"/>
</dbReference>
<dbReference type="InterPro" id="IPR017900">
    <property type="entry name" value="4Fe4S_Fe_S_CS"/>
</dbReference>
<evidence type="ECO:0000256" key="3">
    <source>
        <dbReference type="ARBA" id="ARBA00023014"/>
    </source>
</evidence>
<comment type="caution">
    <text evidence="5">The sequence shown here is derived from an EMBL/GenBank/DDBJ whole genome shotgun (WGS) entry which is preliminary data.</text>
</comment>
<dbReference type="Gene3D" id="3.30.70.20">
    <property type="match status" value="1"/>
</dbReference>
<keyword evidence="6" id="KW-1185">Reference proteome</keyword>
<dbReference type="Pfam" id="PF13187">
    <property type="entry name" value="Fer4_9"/>
    <property type="match status" value="1"/>
</dbReference>
<sequence length="71" mass="7049">MSPAVSLAVSPAVGYAVTAACAGCGACLLTCPEHAIRPADGGGLVVLDDRCTRCGECAEICPVDAVVEVRS</sequence>
<protein>
    <submittedName>
        <fullName evidence="5">4Fe-4S binding protein</fullName>
    </submittedName>
</protein>
<evidence type="ECO:0000256" key="1">
    <source>
        <dbReference type="ARBA" id="ARBA00022723"/>
    </source>
</evidence>
<feature type="domain" description="4Fe-4S ferredoxin-type" evidence="4">
    <location>
        <begin position="11"/>
        <end position="41"/>
    </location>
</feature>
<keyword evidence="3" id="KW-0411">Iron-sulfur</keyword>
<dbReference type="PROSITE" id="PS51379">
    <property type="entry name" value="4FE4S_FER_2"/>
    <property type="match status" value="2"/>
</dbReference>
<keyword evidence="1" id="KW-0479">Metal-binding</keyword>
<dbReference type="Proteomes" id="UP000674234">
    <property type="component" value="Unassembled WGS sequence"/>
</dbReference>
<organism evidence="5 6">
    <name type="scientific">Microbispora oryzae</name>
    <dbReference type="NCBI Taxonomy" id="2806554"/>
    <lineage>
        <taxon>Bacteria</taxon>
        <taxon>Bacillati</taxon>
        <taxon>Actinomycetota</taxon>
        <taxon>Actinomycetes</taxon>
        <taxon>Streptosporangiales</taxon>
        <taxon>Streptosporangiaceae</taxon>
        <taxon>Microbispora</taxon>
    </lineage>
</organism>
<evidence type="ECO:0000313" key="6">
    <source>
        <dbReference type="Proteomes" id="UP000674234"/>
    </source>
</evidence>
<dbReference type="GO" id="GO:0051536">
    <property type="term" value="F:iron-sulfur cluster binding"/>
    <property type="evidence" value="ECO:0007669"/>
    <property type="project" value="UniProtKB-KW"/>
</dbReference>
<accession>A0A940WMY1</accession>
<reference evidence="5" key="1">
    <citation type="submission" date="2021-02" db="EMBL/GenBank/DDBJ databases">
        <title>Draft genome sequence of Microbispora sp. RL4-1S isolated from rice leaves in Thailand.</title>
        <authorList>
            <person name="Muangham S."/>
            <person name="Duangmal K."/>
        </authorList>
    </citation>
    <scope>NUCLEOTIDE SEQUENCE</scope>
    <source>
        <strain evidence="5">RL4-1S</strain>
    </source>
</reference>
<evidence type="ECO:0000313" key="5">
    <source>
        <dbReference type="EMBL" id="MBP2704001.1"/>
    </source>
</evidence>
<dbReference type="GO" id="GO:0046872">
    <property type="term" value="F:metal ion binding"/>
    <property type="evidence" value="ECO:0007669"/>
    <property type="project" value="UniProtKB-KW"/>
</dbReference>
<evidence type="ECO:0000259" key="4">
    <source>
        <dbReference type="PROSITE" id="PS51379"/>
    </source>
</evidence>
<feature type="domain" description="4Fe-4S ferredoxin-type" evidence="4">
    <location>
        <begin position="42"/>
        <end position="71"/>
    </location>
</feature>
<keyword evidence="2" id="KW-0408">Iron</keyword>
<dbReference type="EMBL" id="JAFCNB010000004">
    <property type="protein sequence ID" value="MBP2704001.1"/>
    <property type="molecule type" value="Genomic_DNA"/>
</dbReference>
<dbReference type="AlphaFoldDB" id="A0A940WMY1"/>
<gene>
    <name evidence="5" type="ORF">JOL79_09295</name>
</gene>
<proteinExistence type="predicted"/>
<dbReference type="PROSITE" id="PS00198">
    <property type="entry name" value="4FE4S_FER_1"/>
    <property type="match status" value="1"/>
</dbReference>
<evidence type="ECO:0000256" key="2">
    <source>
        <dbReference type="ARBA" id="ARBA00023004"/>
    </source>
</evidence>
<dbReference type="InterPro" id="IPR017896">
    <property type="entry name" value="4Fe4S_Fe-S-bd"/>
</dbReference>
<name>A0A940WMY1_9ACTN</name>